<comment type="similarity">
    <text evidence="1">Belongs to the beta-lactamase family.</text>
</comment>
<protein>
    <submittedName>
        <fullName evidence="3">Beta-lactamase family protein</fullName>
    </submittedName>
</protein>
<evidence type="ECO:0000313" key="4">
    <source>
        <dbReference type="Proteomes" id="UP000586305"/>
    </source>
</evidence>
<dbReference type="InterPro" id="IPR001466">
    <property type="entry name" value="Beta-lactam-related"/>
</dbReference>
<evidence type="ECO:0000256" key="1">
    <source>
        <dbReference type="ARBA" id="ARBA00038473"/>
    </source>
</evidence>
<dbReference type="SUPFAM" id="SSF56601">
    <property type="entry name" value="beta-lactamase/transpeptidase-like"/>
    <property type="match status" value="1"/>
</dbReference>
<dbReference type="EMBL" id="JABBPG010000003">
    <property type="protein sequence ID" value="NOU50952.1"/>
    <property type="molecule type" value="Genomic_DNA"/>
</dbReference>
<comment type="caution">
    <text evidence="3">The sequence shown here is derived from an EMBL/GenBank/DDBJ whole genome shotgun (WGS) entry which is preliminary data.</text>
</comment>
<sequence length="186" mass="20779">MALLGNTLAECLQMTYESAIQSYVLEPLGMAQTHISETEYEPERVALGHSASGQVVPYFKWQGMEPAGVRRSTTNDMIQFLKAHLGYLDAQWQTLLKTTTSPVFDTPKLSHMGFAWVLELRDGLGDIAWHNGGTFGQHSVVMLCKERNMGIVILSNQSPRFWHGLVSSYSLEYLAVSILKSLAVER</sequence>
<dbReference type="Pfam" id="PF00144">
    <property type="entry name" value="Beta-lactamase"/>
    <property type="match status" value="1"/>
</dbReference>
<reference evidence="3 4" key="1">
    <citation type="submission" date="2020-04" db="EMBL/GenBank/DDBJ databases">
        <title>Pseudoalteromonas caenipelagi sp. nov., isolated from a tidal flat.</title>
        <authorList>
            <person name="Park S."/>
            <person name="Yoon J.-H."/>
        </authorList>
    </citation>
    <scope>NUCLEOTIDE SEQUENCE [LARGE SCALE GENOMIC DNA]</scope>
    <source>
        <strain evidence="3 4">JBTF-M23</strain>
    </source>
</reference>
<dbReference type="InterPro" id="IPR012338">
    <property type="entry name" value="Beta-lactam/transpept-like"/>
</dbReference>
<dbReference type="PANTHER" id="PTHR22935">
    <property type="entry name" value="PENICILLIN-BINDING PROTEIN"/>
    <property type="match status" value="1"/>
</dbReference>
<evidence type="ECO:0000259" key="2">
    <source>
        <dbReference type="Pfam" id="PF00144"/>
    </source>
</evidence>
<proteinExistence type="inferred from homology"/>
<dbReference type="PANTHER" id="PTHR22935:SF95">
    <property type="entry name" value="BETA-LACTAMASE-LIKE 1-RELATED"/>
    <property type="match status" value="1"/>
</dbReference>
<evidence type="ECO:0000313" key="3">
    <source>
        <dbReference type="EMBL" id="NOU50952.1"/>
    </source>
</evidence>
<keyword evidence="4" id="KW-1185">Reference proteome</keyword>
<dbReference type="Proteomes" id="UP000586305">
    <property type="component" value="Unassembled WGS sequence"/>
</dbReference>
<accession>A0A849VC60</accession>
<dbReference type="Gene3D" id="3.40.710.10">
    <property type="entry name" value="DD-peptidase/beta-lactamase superfamily"/>
    <property type="match status" value="1"/>
</dbReference>
<name>A0A849VC60_9GAMM</name>
<feature type="domain" description="Beta-lactamase-related" evidence="2">
    <location>
        <begin position="3"/>
        <end position="159"/>
    </location>
</feature>
<dbReference type="InterPro" id="IPR051478">
    <property type="entry name" value="Beta-lactamase-like_AB/R"/>
</dbReference>
<organism evidence="3 4">
    <name type="scientific">Pseudoalteromonas caenipelagi</name>
    <dbReference type="NCBI Taxonomy" id="2726988"/>
    <lineage>
        <taxon>Bacteria</taxon>
        <taxon>Pseudomonadati</taxon>
        <taxon>Pseudomonadota</taxon>
        <taxon>Gammaproteobacteria</taxon>
        <taxon>Alteromonadales</taxon>
        <taxon>Pseudoalteromonadaceae</taxon>
        <taxon>Pseudoalteromonas</taxon>
    </lineage>
</organism>
<dbReference type="AlphaFoldDB" id="A0A849VC60"/>
<gene>
    <name evidence="3" type="ORF">HG263_10455</name>
</gene>